<dbReference type="Proteomes" id="UP000197068">
    <property type="component" value="Unassembled WGS sequence"/>
</dbReference>
<evidence type="ECO:0000256" key="1">
    <source>
        <dbReference type="ARBA" id="ARBA00009437"/>
    </source>
</evidence>
<organism evidence="3 4">
    <name type="scientific">Colwellia marinimaniae</name>
    <dbReference type="NCBI Taxonomy" id="1513592"/>
    <lineage>
        <taxon>Bacteria</taxon>
        <taxon>Pseudomonadati</taxon>
        <taxon>Pseudomonadota</taxon>
        <taxon>Gammaproteobacteria</taxon>
        <taxon>Alteromonadales</taxon>
        <taxon>Colwelliaceae</taxon>
        <taxon>Colwellia</taxon>
    </lineage>
</organism>
<reference evidence="3 4" key="1">
    <citation type="submission" date="2017-06" db="EMBL/GenBank/DDBJ databases">
        <title>Whole Genome Sequences of Colwellia marinimaniae MTCD1.</title>
        <authorList>
            <person name="Kusumoto H."/>
            <person name="Inoue M."/>
            <person name="Tanikawa K."/>
            <person name="Maeji H."/>
            <person name="Cameron J.H."/>
            <person name="Bartlett D.H."/>
        </authorList>
    </citation>
    <scope>NUCLEOTIDE SEQUENCE [LARGE SCALE GENOMIC DNA]</scope>
    <source>
        <strain evidence="3 4">MTCD1</strain>
    </source>
</reference>
<evidence type="ECO:0000259" key="2">
    <source>
        <dbReference type="Pfam" id="PF03466"/>
    </source>
</evidence>
<proteinExistence type="inferred from homology"/>
<dbReference type="PANTHER" id="PTHR30537:SF5">
    <property type="entry name" value="HTH-TYPE TRANSCRIPTIONAL ACTIVATOR TTDR-RELATED"/>
    <property type="match status" value="1"/>
</dbReference>
<dbReference type="Gene3D" id="3.40.190.10">
    <property type="entry name" value="Periplasmic binding protein-like II"/>
    <property type="match status" value="2"/>
</dbReference>
<dbReference type="EMBL" id="BDQM01000011">
    <property type="protein sequence ID" value="GAW96129.1"/>
    <property type="molecule type" value="Genomic_DNA"/>
</dbReference>
<keyword evidence="4" id="KW-1185">Reference proteome</keyword>
<evidence type="ECO:0000313" key="3">
    <source>
        <dbReference type="EMBL" id="GAW96129.1"/>
    </source>
</evidence>
<accession>A0ABQ0MUV1</accession>
<comment type="caution">
    <text evidence="3">The sequence shown here is derived from an EMBL/GenBank/DDBJ whole genome shotgun (WGS) entry which is preliminary data.</text>
</comment>
<dbReference type="PANTHER" id="PTHR30537">
    <property type="entry name" value="HTH-TYPE TRANSCRIPTIONAL REGULATOR"/>
    <property type="match status" value="1"/>
</dbReference>
<evidence type="ECO:0000313" key="4">
    <source>
        <dbReference type="Proteomes" id="UP000197068"/>
    </source>
</evidence>
<sequence>MPKNTDQGLICQYFGEDPVYPVCSAELAKSMSFKTPADLLKTWLVSLDNPGYYDWPSWFEHCNTPGYQEHQQWTEVHSTDMALNAVLNGHGFTLAARYLCIEQLKSGQLVMPVNIPHPNVVKRYFVYDANSAKIARLNIFTTWITAEMNVYPLDLISPY</sequence>
<dbReference type="RefSeq" id="WP_231732974.1">
    <property type="nucleotide sequence ID" value="NZ_BDQM01000011.1"/>
</dbReference>
<dbReference type="InterPro" id="IPR005119">
    <property type="entry name" value="LysR_subst-bd"/>
</dbReference>
<dbReference type="InterPro" id="IPR058163">
    <property type="entry name" value="LysR-type_TF_proteobact-type"/>
</dbReference>
<dbReference type="SUPFAM" id="SSF53850">
    <property type="entry name" value="Periplasmic binding protein-like II"/>
    <property type="match status" value="1"/>
</dbReference>
<dbReference type="Pfam" id="PF03466">
    <property type="entry name" value="LysR_substrate"/>
    <property type="match status" value="1"/>
</dbReference>
<gene>
    <name evidence="3" type="ORF">MTCD1_01739</name>
</gene>
<protein>
    <submittedName>
        <fullName evidence="3">LysR family transcriptional regulator</fullName>
    </submittedName>
</protein>
<comment type="similarity">
    <text evidence="1">Belongs to the LysR transcriptional regulatory family.</text>
</comment>
<name>A0ABQ0MUV1_9GAMM</name>
<feature type="domain" description="LysR substrate-binding" evidence="2">
    <location>
        <begin position="5"/>
        <end position="148"/>
    </location>
</feature>